<dbReference type="AlphaFoldDB" id="A0A4S8RAK0"/>
<evidence type="ECO:0000313" key="2">
    <source>
        <dbReference type="Proteomes" id="UP000308671"/>
    </source>
</evidence>
<organism evidence="1 2">
    <name type="scientific">Botrytis galanthina</name>
    <dbReference type="NCBI Taxonomy" id="278940"/>
    <lineage>
        <taxon>Eukaryota</taxon>
        <taxon>Fungi</taxon>
        <taxon>Dikarya</taxon>
        <taxon>Ascomycota</taxon>
        <taxon>Pezizomycotina</taxon>
        <taxon>Leotiomycetes</taxon>
        <taxon>Helotiales</taxon>
        <taxon>Sclerotiniaceae</taxon>
        <taxon>Botrytis</taxon>
    </lineage>
</organism>
<gene>
    <name evidence="1" type="ORF">BGAL_0153g00190</name>
</gene>
<keyword evidence="2" id="KW-1185">Reference proteome</keyword>
<dbReference type="Proteomes" id="UP000308671">
    <property type="component" value="Unassembled WGS sequence"/>
</dbReference>
<dbReference type="OrthoDB" id="3503226at2759"/>
<comment type="caution">
    <text evidence="1">The sequence shown here is derived from an EMBL/GenBank/DDBJ whole genome shotgun (WGS) entry which is preliminary data.</text>
</comment>
<accession>A0A4S8RAK0</accession>
<name>A0A4S8RAK0_9HELO</name>
<proteinExistence type="predicted"/>
<evidence type="ECO:0000313" key="1">
    <source>
        <dbReference type="EMBL" id="THV50374.1"/>
    </source>
</evidence>
<protein>
    <submittedName>
        <fullName evidence="1">Uncharacterized protein</fullName>
    </submittedName>
</protein>
<sequence>MGIAIADEGNSIRYSCTENNSIADVVATESSWVRLLTSVVFAGSVDADFDIVRRAETSGLQGKTGVTAIYAAFVAGTEIAITAYEAVRGRVDTYVGWRDS</sequence>
<reference evidence="1 2" key="1">
    <citation type="submission" date="2017-12" db="EMBL/GenBank/DDBJ databases">
        <title>Comparative genomics of Botrytis spp.</title>
        <authorList>
            <person name="Valero-Jimenez C.A."/>
            <person name="Tapia P."/>
            <person name="Veloso J."/>
            <person name="Silva-Moreno E."/>
            <person name="Staats M."/>
            <person name="Valdes J.H."/>
            <person name="Van Kan J.A.L."/>
        </authorList>
    </citation>
    <scope>NUCLEOTIDE SEQUENCE [LARGE SCALE GENOMIC DNA]</scope>
    <source>
        <strain evidence="1 2">MUCL435</strain>
    </source>
</reference>
<dbReference type="EMBL" id="PQXL01000153">
    <property type="protein sequence ID" value="THV50374.1"/>
    <property type="molecule type" value="Genomic_DNA"/>
</dbReference>